<evidence type="ECO:0000313" key="4">
    <source>
        <dbReference type="Proteomes" id="UP001245370"/>
    </source>
</evidence>
<dbReference type="SUPFAM" id="SSF52096">
    <property type="entry name" value="ClpP/crotonase"/>
    <property type="match status" value="1"/>
</dbReference>
<gene>
    <name evidence="2" type="ORF">GGQ86_004305</name>
    <name evidence="1" type="ORF">XFLAVUS301_39700</name>
</gene>
<dbReference type="EMBL" id="BSDO01000007">
    <property type="protein sequence ID" value="GLI24296.1"/>
    <property type="molecule type" value="Genomic_DNA"/>
</dbReference>
<reference evidence="2 4" key="2">
    <citation type="submission" date="2023-07" db="EMBL/GenBank/DDBJ databases">
        <title>Genomic Encyclopedia of Type Strains, Phase IV (KMG-IV): sequencing the most valuable type-strain genomes for metagenomic binning, comparative biology and taxonomic classification.</title>
        <authorList>
            <person name="Goeker M."/>
        </authorList>
    </citation>
    <scope>NUCLEOTIDE SEQUENCE [LARGE SCALE GENOMIC DNA]</scope>
    <source>
        <strain evidence="2 4">DSM 338</strain>
    </source>
</reference>
<evidence type="ECO:0000313" key="1">
    <source>
        <dbReference type="EMBL" id="GLI24296.1"/>
    </source>
</evidence>
<comment type="caution">
    <text evidence="1">The sequence shown here is derived from an EMBL/GenBank/DDBJ whole genome shotgun (WGS) entry which is preliminary data.</text>
</comment>
<dbReference type="GO" id="GO:0006635">
    <property type="term" value="P:fatty acid beta-oxidation"/>
    <property type="evidence" value="ECO:0007669"/>
    <property type="project" value="TreeGrafter"/>
</dbReference>
<dbReference type="CDD" id="cd06558">
    <property type="entry name" value="crotonase-like"/>
    <property type="match status" value="1"/>
</dbReference>
<dbReference type="Proteomes" id="UP001245370">
    <property type="component" value="Unassembled WGS sequence"/>
</dbReference>
<accession>A0A9W6CKR2</accession>
<dbReference type="RefSeq" id="WP_281809084.1">
    <property type="nucleotide sequence ID" value="NZ_BSDO01000007.1"/>
</dbReference>
<proteinExistence type="predicted"/>
<dbReference type="EMBL" id="JAVDPY010000009">
    <property type="protein sequence ID" value="MDR6335807.1"/>
    <property type="molecule type" value="Genomic_DNA"/>
</dbReference>
<dbReference type="AlphaFoldDB" id="A0A9W6CKR2"/>
<organism evidence="1 3">
    <name type="scientific">Xanthobacter flavus</name>
    <dbReference type="NCBI Taxonomy" id="281"/>
    <lineage>
        <taxon>Bacteria</taxon>
        <taxon>Pseudomonadati</taxon>
        <taxon>Pseudomonadota</taxon>
        <taxon>Alphaproteobacteria</taxon>
        <taxon>Hyphomicrobiales</taxon>
        <taxon>Xanthobacteraceae</taxon>
        <taxon>Xanthobacter</taxon>
    </lineage>
</organism>
<dbReference type="GO" id="GO:0003824">
    <property type="term" value="F:catalytic activity"/>
    <property type="evidence" value="ECO:0007669"/>
    <property type="project" value="UniProtKB-ARBA"/>
</dbReference>
<reference evidence="1" key="1">
    <citation type="submission" date="2022-12" db="EMBL/GenBank/DDBJ databases">
        <title>Reference genome sequencing for broad-spectrum identification of bacterial and archaeal isolates by mass spectrometry.</title>
        <authorList>
            <person name="Sekiguchi Y."/>
            <person name="Tourlousse D.M."/>
        </authorList>
    </citation>
    <scope>NUCLEOTIDE SEQUENCE</scope>
    <source>
        <strain evidence="1">301</strain>
    </source>
</reference>
<evidence type="ECO:0000313" key="3">
    <source>
        <dbReference type="Proteomes" id="UP001144397"/>
    </source>
</evidence>
<dbReference type="GeneID" id="95764744"/>
<dbReference type="Pfam" id="PF00378">
    <property type="entry name" value="ECH_1"/>
    <property type="match status" value="1"/>
</dbReference>
<keyword evidence="4" id="KW-1185">Reference proteome</keyword>
<dbReference type="InterPro" id="IPR029045">
    <property type="entry name" value="ClpP/crotonase-like_dom_sf"/>
</dbReference>
<sequence>MAVRVEEKSNGVIVLTLVGQGEPNHLDTEALLGLAETAKTLANQSGMRALVVTGQGANFCGGRVGKKGLTRASDVAEDLNAILKVNAAFAALPVPTILAVEGLALGWGFGMSAQADYVVAAENARFALPEMSHGMPPLIVLSYLFRFVSYKRGFELSLSSREISAADAEGYGIVTSVVPPGAALAEALRVADFVAAQDPMSITLLRKFGREAAGLSDPQRSEYAVSLMSVLLAERAQKAHG</sequence>
<dbReference type="PANTHER" id="PTHR11941:SF54">
    <property type="entry name" value="ENOYL-COA HYDRATASE, MITOCHONDRIAL"/>
    <property type="match status" value="1"/>
</dbReference>
<dbReference type="Proteomes" id="UP001144397">
    <property type="component" value="Unassembled WGS sequence"/>
</dbReference>
<name>A0A9W6CKR2_XANFL</name>
<dbReference type="PANTHER" id="PTHR11941">
    <property type="entry name" value="ENOYL-COA HYDRATASE-RELATED"/>
    <property type="match status" value="1"/>
</dbReference>
<dbReference type="InterPro" id="IPR001753">
    <property type="entry name" value="Enoyl-CoA_hydra/iso"/>
</dbReference>
<evidence type="ECO:0000313" key="2">
    <source>
        <dbReference type="EMBL" id="MDR6335807.1"/>
    </source>
</evidence>
<dbReference type="Gene3D" id="3.90.226.10">
    <property type="entry name" value="2-enoyl-CoA Hydratase, Chain A, domain 1"/>
    <property type="match status" value="1"/>
</dbReference>
<protein>
    <submittedName>
        <fullName evidence="1 2">Enoyl-CoA hydratase</fullName>
    </submittedName>
</protein>